<evidence type="ECO:0000259" key="4">
    <source>
        <dbReference type="PROSITE" id="PS50949"/>
    </source>
</evidence>
<dbReference type="Gene3D" id="1.10.10.10">
    <property type="entry name" value="Winged helix-like DNA-binding domain superfamily/Winged helix DNA-binding domain"/>
    <property type="match status" value="1"/>
</dbReference>
<dbReference type="OrthoDB" id="9808698at2"/>
<name>A0A2T4XU88_ENTCL</name>
<dbReference type="PANTHER" id="PTHR44846:SF7">
    <property type="entry name" value="TRANSCRIPTIONAL REGULATOR OF 2-AMINOETHYLPHOSPHONATE DEGRADATION OPERONS-RELATED"/>
    <property type="match status" value="1"/>
</dbReference>
<evidence type="ECO:0000256" key="2">
    <source>
        <dbReference type="ARBA" id="ARBA00023125"/>
    </source>
</evidence>
<dbReference type="Pfam" id="PF00392">
    <property type="entry name" value="GntR"/>
    <property type="match status" value="1"/>
</dbReference>
<dbReference type="InterPro" id="IPR000524">
    <property type="entry name" value="Tscrpt_reg_HTH_GntR"/>
</dbReference>
<dbReference type="EMBL" id="PZPP01000022">
    <property type="protein sequence ID" value="PTM33498.1"/>
    <property type="molecule type" value="Genomic_DNA"/>
</dbReference>
<proteinExistence type="predicted"/>
<dbReference type="SMART" id="SM00866">
    <property type="entry name" value="UTRA"/>
    <property type="match status" value="1"/>
</dbReference>
<dbReference type="AlphaFoldDB" id="A0A2T4XU88"/>
<keyword evidence="1" id="KW-0805">Transcription regulation</keyword>
<dbReference type="SMART" id="SM00345">
    <property type="entry name" value="HTH_GNTR"/>
    <property type="match status" value="1"/>
</dbReference>
<dbReference type="PANTHER" id="PTHR44846">
    <property type="entry name" value="MANNOSYL-D-GLYCERATE TRANSPORT/METABOLISM SYSTEM REPRESSOR MNGR-RELATED"/>
    <property type="match status" value="1"/>
</dbReference>
<dbReference type="InterPro" id="IPR011663">
    <property type="entry name" value="UTRA"/>
</dbReference>
<evidence type="ECO:0000256" key="3">
    <source>
        <dbReference type="ARBA" id="ARBA00023163"/>
    </source>
</evidence>
<evidence type="ECO:0000313" key="6">
    <source>
        <dbReference type="Proteomes" id="UP000241614"/>
    </source>
</evidence>
<evidence type="ECO:0000313" key="5">
    <source>
        <dbReference type="EMBL" id="PTM33498.1"/>
    </source>
</evidence>
<feature type="domain" description="HTH gntR-type" evidence="4">
    <location>
        <begin position="4"/>
        <end position="72"/>
    </location>
</feature>
<protein>
    <submittedName>
        <fullName evidence="5">Transcriptional regulator</fullName>
    </submittedName>
</protein>
<dbReference type="RefSeq" id="WP_108091210.1">
    <property type="nucleotide sequence ID" value="NZ_PZPP01000022.1"/>
</dbReference>
<keyword evidence="2" id="KW-0238">DNA-binding</keyword>
<dbReference type="PROSITE" id="PS50949">
    <property type="entry name" value="HTH_GNTR"/>
    <property type="match status" value="1"/>
</dbReference>
<comment type="caution">
    <text evidence="5">The sequence shown here is derived from an EMBL/GenBank/DDBJ whole genome shotgun (WGS) entry which is preliminary data.</text>
</comment>
<reference evidence="5 6" key="1">
    <citation type="submission" date="2018-04" db="EMBL/GenBank/DDBJ databases">
        <title>Genome sequencing reveals highly heavy metal resistance and biotechnology application of the novel Enterobacter cloacae amazonensis isolated from wastewater river in Manaus - Amazonas.</title>
        <authorList>
            <person name="Astolfi M.C.T."/>
            <person name="Carvalho E.B.D.S."/>
            <person name="Lacerda L.B."/>
            <person name="Pinto M.V."/>
            <person name="Nogueira V.B."/>
            <person name="Barros A.M."/>
            <person name="Astolfi-Filho S."/>
        </authorList>
    </citation>
    <scope>NUCLEOTIDE SEQUENCE [LARGE SCALE GENOMIC DNA]</scope>
    <source>
        <strain evidence="6">amazonensis</strain>
    </source>
</reference>
<dbReference type="GO" id="GO:0003700">
    <property type="term" value="F:DNA-binding transcription factor activity"/>
    <property type="evidence" value="ECO:0007669"/>
    <property type="project" value="InterPro"/>
</dbReference>
<keyword evidence="3" id="KW-0804">Transcription</keyword>
<organism evidence="5 6">
    <name type="scientific">Enterobacter cloacae</name>
    <dbReference type="NCBI Taxonomy" id="550"/>
    <lineage>
        <taxon>Bacteria</taxon>
        <taxon>Pseudomonadati</taxon>
        <taxon>Pseudomonadota</taxon>
        <taxon>Gammaproteobacteria</taxon>
        <taxon>Enterobacterales</taxon>
        <taxon>Enterobacteriaceae</taxon>
        <taxon>Enterobacter</taxon>
        <taxon>Enterobacter cloacae complex</taxon>
    </lineage>
</organism>
<dbReference type="InterPro" id="IPR036388">
    <property type="entry name" value="WH-like_DNA-bd_sf"/>
</dbReference>
<accession>A0A2T4XU88</accession>
<dbReference type="GO" id="GO:0003677">
    <property type="term" value="F:DNA binding"/>
    <property type="evidence" value="ECO:0007669"/>
    <property type="project" value="UniProtKB-KW"/>
</dbReference>
<evidence type="ECO:0000256" key="1">
    <source>
        <dbReference type="ARBA" id="ARBA00023015"/>
    </source>
</evidence>
<dbReference type="SUPFAM" id="SSF46785">
    <property type="entry name" value="Winged helix' DNA-binding domain"/>
    <property type="match status" value="1"/>
</dbReference>
<dbReference type="InterPro" id="IPR028978">
    <property type="entry name" value="Chorismate_lyase_/UTRA_dom_sf"/>
</dbReference>
<dbReference type="InterPro" id="IPR036390">
    <property type="entry name" value="WH_DNA-bd_sf"/>
</dbReference>
<dbReference type="CDD" id="cd07377">
    <property type="entry name" value="WHTH_GntR"/>
    <property type="match status" value="1"/>
</dbReference>
<dbReference type="Pfam" id="PF07702">
    <property type="entry name" value="UTRA"/>
    <property type="match status" value="1"/>
</dbReference>
<sequence length="234" mass="27260">MKEKNNVDLLRDRFESWLAANDFPPGSRLPSERELCELLDAKRMTLRQVLIELEVAARIFRKNRSGWFISPRRFIYNPKSLSSFNAEARAQGRKPSWGYLTKDVVDTVPRHIEKAFSSSRAPYLITGWCGLDDHKVFYHESWIDAEAAPEFMVKLENHAFSKVWEERFGLALTIKEMIFKPVNMPELACKELGVAPNTYGILVEKHRATSEKRVVQVDLEYWRLESVELVIRDE</sequence>
<dbReference type="InterPro" id="IPR050679">
    <property type="entry name" value="Bact_HTH_transcr_reg"/>
</dbReference>
<dbReference type="SUPFAM" id="SSF64288">
    <property type="entry name" value="Chorismate lyase-like"/>
    <property type="match status" value="1"/>
</dbReference>
<dbReference type="Proteomes" id="UP000241614">
    <property type="component" value="Unassembled WGS sequence"/>
</dbReference>
<dbReference type="GO" id="GO:0045892">
    <property type="term" value="P:negative regulation of DNA-templated transcription"/>
    <property type="evidence" value="ECO:0007669"/>
    <property type="project" value="TreeGrafter"/>
</dbReference>
<gene>
    <name evidence="5" type="ORF">DA103_22655</name>
</gene>
<dbReference type="Gene3D" id="3.40.1410.10">
    <property type="entry name" value="Chorismate lyase-like"/>
    <property type="match status" value="1"/>
</dbReference>